<evidence type="ECO:0000313" key="6">
    <source>
        <dbReference type="EMBL" id="KAK3606938.1"/>
    </source>
</evidence>
<evidence type="ECO:0000256" key="4">
    <source>
        <dbReference type="ARBA" id="ARBA00048508"/>
    </source>
</evidence>
<sequence>MEPSAWDDVLKTNLNTMFYVIRQFVDSMAERKFGRIINIASVNGHKGQFGQTNYSAAKAGVYGLTKSLAYETAVHGITTDTMFFNPFNAGQNSGNMFAGFNPADAYKSFNDLFSGTNASGGNFSHLGNMFGSFPFSNFPGANSFQFQQMPQHYLFSLFGHLQELAGELSKLLEIPQIKHLPNFSRNTAVFWKSCPAAFTIHCFQICPLTHRHKRGQRACAIFWHIRKITQLMRP</sequence>
<reference evidence="6" key="2">
    <citation type="journal article" date="2021" name="Genome Biol. Evol.">
        <title>Developing a high-quality reference genome for a parasitic bivalve with doubly uniparental inheritance (Bivalvia: Unionida).</title>
        <authorList>
            <person name="Smith C.H."/>
        </authorList>
    </citation>
    <scope>NUCLEOTIDE SEQUENCE</scope>
    <source>
        <strain evidence="6">CHS0354</strain>
        <tissue evidence="6">Mantle</tissue>
    </source>
</reference>
<dbReference type="InterPro" id="IPR036291">
    <property type="entry name" value="NAD(P)-bd_dom_sf"/>
</dbReference>
<comment type="similarity">
    <text evidence="1 5">Belongs to the short-chain dehydrogenases/reductases (SDR) family.</text>
</comment>
<dbReference type="PANTHER" id="PTHR42879">
    <property type="entry name" value="3-OXOACYL-(ACYL-CARRIER-PROTEIN) REDUCTASE"/>
    <property type="match status" value="1"/>
</dbReference>
<gene>
    <name evidence="6" type="ORF">CHS0354_018534</name>
</gene>
<dbReference type="InterPro" id="IPR002347">
    <property type="entry name" value="SDR_fam"/>
</dbReference>
<protein>
    <recommendedName>
        <fullName evidence="2">3-oxoacyl-[acyl-carrier-protein] reductase</fullName>
        <ecNumber evidence="2">1.1.1.100</ecNumber>
    </recommendedName>
</protein>
<dbReference type="EMBL" id="JAEAOA010001141">
    <property type="protein sequence ID" value="KAK3606938.1"/>
    <property type="molecule type" value="Genomic_DNA"/>
</dbReference>
<reference evidence="6" key="3">
    <citation type="submission" date="2023-05" db="EMBL/GenBank/DDBJ databases">
        <authorList>
            <person name="Smith C.H."/>
        </authorList>
    </citation>
    <scope>NUCLEOTIDE SEQUENCE</scope>
    <source>
        <strain evidence="6">CHS0354</strain>
        <tissue evidence="6">Mantle</tissue>
    </source>
</reference>
<name>A0AAE0TBW9_9BIVA</name>
<dbReference type="InterPro" id="IPR050259">
    <property type="entry name" value="SDR"/>
</dbReference>
<dbReference type="InterPro" id="IPR020904">
    <property type="entry name" value="Sc_DH/Rdtase_CS"/>
</dbReference>
<accession>A0AAE0TBW9</accession>
<dbReference type="GO" id="GO:0032787">
    <property type="term" value="P:monocarboxylic acid metabolic process"/>
    <property type="evidence" value="ECO:0007669"/>
    <property type="project" value="UniProtKB-ARBA"/>
</dbReference>
<dbReference type="Pfam" id="PF00106">
    <property type="entry name" value="adh_short"/>
    <property type="match status" value="1"/>
</dbReference>
<keyword evidence="7" id="KW-1185">Reference proteome</keyword>
<organism evidence="6 7">
    <name type="scientific">Potamilus streckersoni</name>
    <dbReference type="NCBI Taxonomy" id="2493646"/>
    <lineage>
        <taxon>Eukaryota</taxon>
        <taxon>Metazoa</taxon>
        <taxon>Spiralia</taxon>
        <taxon>Lophotrochozoa</taxon>
        <taxon>Mollusca</taxon>
        <taxon>Bivalvia</taxon>
        <taxon>Autobranchia</taxon>
        <taxon>Heteroconchia</taxon>
        <taxon>Palaeoheterodonta</taxon>
        <taxon>Unionida</taxon>
        <taxon>Unionoidea</taxon>
        <taxon>Unionidae</taxon>
        <taxon>Ambleminae</taxon>
        <taxon>Lampsilini</taxon>
        <taxon>Potamilus</taxon>
    </lineage>
</organism>
<dbReference type="EC" id="1.1.1.100" evidence="2"/>
<evidence type="ECO:0000256" key="1">
    <source>
        <dbReference type="ARBA" id="ARBA00006484"/>
    </source>
</evidence>
<dbReference type="Gene3D" id="3.40.50.720">
    <property type="entry name" value="NAD(P)-binding Rossmann-like Domain"/>
    <property type="match status" value="1"/>
</dbReference>
<dbReference type="SUPFAM" id="SSF51735">
    <property type="entry name" value="NAD(P)-binding Rossmann-fold domains"/>
    <property type="match status" value="1"/>
</dbReference>
<proteinExistence type="inferred from homology"/>
<evidence type="ECO:0000313" key="7">
    <source>
        <dbReference type="Proteomes" id="UP001195483"/>
    </source>
</evidence>
<evidence type="ECO:0000256" key="5">
    <source>
        <dbReference type="RuleBase" id="RU000363"/>
    </source>
</evidence>
<keyword evidence="3" id="KW-0560">Oxidoreductase</keyword>
<evidence type="ECO:0000256" key="3">
    <source>
        <dbReference type="ARBA" id="ARBA00023002"/>
    </source>
</evidence>
<dbReference type="PRINTS" id="PR00081">
    <property type="entry name" value="GDHRDH"/>
</dbReference>
<dbReference type="AlphaFoldDB" id="A0AAE0TBW9"/>
<evidence type="ECO:0000256" key="2">
    <source>
        <dbReference type="ARBA" id="ARBA00012948"/>
    </source>
</evidence>
<dbReference type="GO" id="GO:0004316">
    <property type="term" value="F:3-oxoacyl-[acyl-carrier-protein] reductase (NADPH) activity"/>
    <property type="evidence" value="ECO:0007669"/>
    <property type="project" value="UniProtKB-EC"/>
</dbReference>
<comment type="catalytic activity">
    <reaction evidence="4">
        <text>a (3R)-hydroxyacyl-[ACP] + NADP(+) = a 3-oxoacyl-[ACP] + NADPH + H(+)</text>
        <dbReference type="Rhea" id="RHEA:17397"/>
        <dbReference type="Rhea" id="RHEA-COMP:9916"/>
        <dbReference type="Rhea" id="RHEA-COMP:9945"/>
        <dbReference type="ChEBI" id="CHEBI:15378"/>
        <dbReference type="ChEBI" id="CHEBI:57783"/>
        <dbReference type="ChEBI" id="CHEBI:58349"/>
        <dbReference type="ChEBI" id="CHEBI:78776"/>
        <dbReference type="ChEBI" id="CHEBI:78827"/>
        <dbReference type="EC" id="1.1.1.100"/>
    </reaction>
</comment>
<dbReference type="PANTHER" id="PTHR42879:SF2">
    <property type="entry name" value="3-OXOACYL-[ACYL-CARRIER-PROTEIN] REDUCTASE FABG"/>
    <property type="match status" value="1"/>
</dbReference>
<reference evidence="6" key="1">
    <citation type="journal article" date="2021" name="Genome Biol. Evol.">
        <title>A High-Quality Reference Genome for a Parasitic Bivalve with Doubly Uniparental Inheritance (Bivalvia: Unionida).</title>
        <authorList>
            <person name="Smith C.H."/>
        </authorList>
    </citation>
    <scope>NUCLEOTIDE SEQUENCE</scope>
    <source>
        <strain evidence="6">CHS0354</strain>
    </source>
</reference>
<comment type="caution">
    <text evidence="6">The sequence shown here is derived from an EMBL/GenBank/DDBJ whole genome shotgun (WGS) entry which is preliminary data.</text>
</comment>
<dbReference type="Proteomes" id="UP001195483">
    <property type="component" value="Unassembled WGS sequence"/>
</dbReference>
<dbReference type="PRINTS" id="PR00080">
    <property type="entry name" value="SDRFAMILY"/>
</dbReference>
<dbReference type="PROSITE" id="PS00061">
    <property type="entry name" value="ADH_SHORT"/>
    <property type="match status" value="1"/>
</dbReference>